<dbReference type="OrthoDB" id="156886at2759"/>
<keyword evidence="2" id="KW-0812">Transmembrane</keyword>
<dbReference type="InParanoid" id="H0X7T3"/>
<feature type="transmembrane region" description="Helical" evidence="2">
    <location>
        <begin position="140"/>
        <end position="160"/>
    </location>
</feature>
<dbReference type="PANTHER" id="PTHR13281:SF0">
    <property type="entry name" value="TRANSMEMBRANE PROTEIN 70, MITOCHONDRIAL"/>
    <property type="match status" value="1"/>
</dbReference>
<organism evidence="3 4">
    <name type="scientific">Otolemur garnettii</name>
    <name type="common">Small-eared galago</name>
    <name type="synonym">Garnett's greater bushbaby</name>
    <dbReference type="NCBI Taxonomy" id="30611"/>
    <lineage>
        <taxon>Eukaryota</taxon>
        <taxon>Metazoa</taxon>
        <taxon>Chordata</taxon>
        <taxon>Craniata</taxon>
        <taxon>Vertebrata</taxon>
        <taxon>Euteleostomi</taxon>
        <taxon>Mammalia</taxon>
        <taxon>Eutheria</taxon>
        <taxon>Euarchontoglires</taxon>
        <taxon>Primates</taxon>
        <taxon>Strepsirrhini</taxon>
        <taxon>Lorisiformes</taxon>
        <taxon>Galagidae</taxon>
        <taxon>Otolemur</taxon>
    </lineage>
</organism>
<dbReference type="eggNOG" id="KOG4478">
    <property type="taxonomic scope" value="Eukaryota"/>
</dbReference>
<keyword evidence="2" id="KW-0472">Membrane</keyword>
<gene>
    <name evidence="3" type="primary">TMEM70</name>
</gene>
<comment type="similarity">
    <text evidence="1">Belongs to the TMEM70 family.</text>
</comment>
<dbReference type="Ensembl" id="ENSOGAT00000012826.2">
    <property type="protein sequence ID" value="ENSOGAP00000011491.2"/>
    <property type="gene ID" value="ENSOGAG00000012823.2"/>
</dbReference>
<dbReference type="CTD" id="54968"/>
<dbReference type="Pfam" id="PF06979">
    <property type="entry name" value="TMEM70"/>
    <property type="match status" value="1"/>
</dbReference>
<evidence type="ECO:0000256" key="2">
    <source>
        <dbReference type="SAM" id="Phobius"/>
    </source>
</evidence>
<reference evidence="3" key="2">
    <citation type="submission" date="2025-08" db="UniProtKB">
        <authorList>
            <consortium name="Ensembl"/>
        </authorList>
    </citation>
    <scope>IDENTIFICATION</scope>
</reference>
<evidence type="ECO:0000256" key="1">
    <source>
        <dbReference type="ARBA" id="ARBA00005280"/>
    </source>
</evidence>
<dbReference type="EMBL" id="AAQR03158418">
    <property type="status" value="NOT_ANNOTATED_CDS"/>
    <property type="molecule type" value="Genomic_DNA"/>
</dbReference>
<sequence>MLLLALGVPWASGLRLSGKRTALWAATALRGPRETVPRAASFSGLSRPVGGGSAGLRGAAPLLRRPRRAQIPVFWEGCVRCLHTQLDQSDDGRLIYTGNLARAVFGVKCFSYTTSLISFVLVPYIFTQDINGLVSLPAKIFFYGIIGSFAFITPVLLHFITKSYVIRLYHEATTDTYKAITYNFVLRETSTVFHQNDVIVPDKTYLFTTFCAKTKSLLVNPLHFPELEDYLHLMGYDRTFSFDAKEIAEEFKKEE</sequence>
<dbReference type="OMA" id="DFVHLMG"/>
<evidence type="ECO:0000313" key="3">
    <source>
        <dbReference type="Ensembl" id="ENSOGAP00000011491.2"/>
    </source>
</evidence>
<dbReference type="GO" id="GO:0051260">
    <property type="term" value="P:protein homooligomerization"/>
    <property type="evidence" value="ECO:0007669"/>
    <property type="project" value="Ensembl"/>
</dbReference>
<keyword evidence="4" id="KW-1185">Reference proteome</keyword>
<dbReference type="FunCoup" id="H0X7T3">
    <property type="interactions" value="1761"/>
</dbReference>
<proteinExistence type="inferred from homology"/>
<protein>
    <submittedName>
        <fullName evidence="3">Transmembrane protein 70</fullName>
    </submittedName>
</protein>
<dbReference type="STRING" id="30611.ENSOGAP00000011491"/>
<reference evidence="3" key="3">
    <citation type="submission" date="2025-09" db="UniProtKB">
        <authorList>
            <consortium name="Ensembl"/>
        </authorList>
    </citation>
    <scope>IDENTIFICATION</scope>
</reference>
<name>H0X7T3_OTOGA</name>
<feature type="transmembrane region" description="Helical" evidence="2">
    <location>
        <begin position="103"/>
        <end position="125"/>
    </location>
</feature>
<dbReference type="InterPro" id="IPR045325">
    <property type="entry name" value="TMEM70/TMEM186/TMEM223"/>
</dbReference>
<dbReference type="GeneTree" id="ENSGT00390000018710"/>
<dbReference type="GeneID" id="100945416"/>
<dbReference type="PANTHER" id="PTHR13281">
    <property type="entry name" value="TRANSMEMBRANE PROTEIN 70, MITOCHONDRIAL"/>
    <property type="match status" value="1"/>
</dbReference>
<dbReference type="GO" id="GO:0030061">
    <property type="term" value="C:mitochondrial crista"/>
    <property type="evidence" value="ECO:0007669"/>
    <property type="project" value="Ensembl"/>
</dbReference>
<evidence type="ECO:0000313" key="4">
    <source>
        <dbReference type="Proteomes" id="UP000005225"/>
    </source>
</evidence>
<dbReference type="AlphaFoldDB" id="H0X7T3"/>
<dbReference type="GO" id="GO:0033615">
    <property type="term" value="P:mitochondrial proton-transporting ATP synthase complex assembly"/>
    <property type="evidence" value="ECO:0007669"/>
    <property type="project" value="Ensembl"/>
</dbReference>
<reference evidence="4" key="1">
    <citation type="submission" date="2011-03" db="EMBL/GenBank/DDBJ databases">
        <title>Version 3 of the genome sequence of Otolemur garnettii (Bushbaby).</title>
        <authorList>
            <consortium name="The Broad Institute Genome Sequencing Platform"/>
            <person name="Di Palma F."/>
            <person name="Johnson J."/>
            <person name="Lander E.S."/>
            <person name="Lindblad-Toh K."/>
            <person name="Jaffe D.B."/>
            <person name="Gnerre S."/>
            <person name="MacCallum I."/>
            <person name="Przybylski D."/>
            <person name="Ribeiro F.J."/>
            <person name="Burton J.N."/>
            <person name="Walker B.J."/>
            <person name="Sharpe T."/>
            <person name="Hall G."/>
        </authorList>
    </citation>
    <scope>NUCLEOTIDE SEQUENCE [LARGE SCALE GENOMIC DNA]</scope>
</reference>
<accession>H0X7T3</accession>
<dbReference type="RefSeq" id="XP_003800101.1">
    <property type="nucleotide sequence ID" value="XM_003800053.3"/>
</dbReference>
<dbReference type="GO" id="GO:0032981">
    <property type="term" value="P:mitochondrial respiratory chain complex I assembly"/>
    <property type="evidence" value="ECO:0007669"/>
    <property type="project" value="Ensembl"/>
</dbReference>
<dbReference type="HOGENOM" id="CLU_096509_1_0_1"/>
<dbReference type="GO" id="GO:0005654">
    <property type="term" value="C:nucleoplasm"/>
    <property type="evidence" value="ECO:0007669"/>
    <property type="project" value="Ensembl"/>
</dbReference>
<dbReference type="Proteomes" id="UP000005225">
    <property type="component" value="Unassembled WGS sequence"/>
</dbReference>
<dbReference type="InterPro" id="IPR009724">
    <property type="entry name" value="TMEM70"/>
</dbReference>
<dbReference type="KEGG" id="oga:100945416"/>
<dbReference type="EMBL" id="AAQR03158419">
    <property type="status" value="NOT_ANNOTATED_CDS"/>
    <property type="molecule type" value="Genomic_DNA"/>
</dbReference>
<dbReference type="GO" id="GO:0140260">
    <property type="term" value="F:mitochondrial proton-transporting ATP synthase complex binding"/>
    <property type="evidence" value="ECO:0007669"/>
    <property type="project" value="Ensembl"/>
</dbReference>
<keyword evidence="2" id="KW-1133">Transmembrane helix</keyword>